<feature type="domain" description="Tyrosine specific protein phosphatases" evidence="8">
    <location>
        <begin position="839"/>
        <end position="914"/>
    </location>
</feature>
<dbReference type="PROSITE" id="PS00022">
    <property type="entry name" value="EGF_1"/>
    <property type="match status" value="1"/>
</dbReference>
<evidence type="ECO:0000256" key="3">
    <source>
        <dbReference type="ARBA" id="ARBA00022801"/>
    </source>
</evidence>
<dbReference type="PANTHER" id="PTHR19134">
    <property type="entry name" value="RECEPTOR-TYPE TYROSINE-PROTEIN PHOSPHATASE"/>
    <property type="match status" value="1"/>
</dbReference>
<dbReference type="GO" id="GO:0004725">
    <property type="term" value="F:protein tyrosine phosphatase activity"/>
    <property type="evidence" value="ECO:0007669"/>
    <property type="project" value="UniProtKB-EC"/>
</dbReference>
<dbReference type="Gene3D" id="3.90.190.10">
    <property type="entry name" value="Protein tyrosine phosphatase superfamily"/>
    <property type="match status" value="2"/>
</dbReference>
<dbReference type="PROSITE" id="PS50056">
    <property type="entry name" value="TYR_PHOSPHATASE_2"/>
    <property type="match status" value="2"/>
</dbReference>
<dbReference type="Pfam" id="PF00102">
    <property type="entry name" value="Y_phosphatase"/>
    <property type="match status" value="2"/>
</dbReference>
<evidence type="ECO:0000313" key="9">
    <source>
        <dbReference type="EnsemblMetazoa" id="G9168.1:cds"/>
    </source>
</evidence>
<evidence type="ECO:0000256" key="6">
    <source>
        <dbReference type="SAM" id="Phobius"/>
    </source>
</evidence>
<dbReference type="InterPro" id="IPR016130">
    <property type="entry name" value="Tyr_Pase_AS"/>
</dbReference>
<dbReference type="PRINTS" id="PR00700">
    <property type="entry name" value="PRTYPHPHTASE"/>
</dbReference>
<dbReference type="AlphaFoldDB" id="A0A8W8P535"/>
<comment type="catalytic activity">
    <reaction evidence="5">
        <text>O-phospho-L-tyrosyl-[protein] + H2O = L-tyrosyl-[protein] + phosphate</text>
        <dbReference type="Rhea" id="RHEA:10684"/>
        <dbReference type="Rhea" id="RHEA-COMP:10136"/>
        <dbReference type="Rhea" id="RHEA-COMP:20101"/>
        <dbReference type="ChEBI" id="CHEBI:15377"/>
        <dbReference type="ChEBI" id="CHEBI:43474"/>
        <dbReference type="ChEBI" id="CHEBI:46858"/>
        <dbReference type="ChEBI" id="CHEBI:61978"/>
        <dbReference type="EC" id="3.1.3.48"/>
    </reaction>
</comment>
<dbReference type="InterPro" id="IPR000742">
    <property type="entry name" value="EGF"/>
</dbReference>
<dbReference type="EC" id="3.1.3.48" evidence="2"/>
<dbReference type="PROSITE" id="PS50055">
    <property type="entry name" value="TYR_PHOSPHATASE_PTP"/>
    <property type="match status" value="2"/>
</dbReference>
<dbReference type="CDD" id="cd00055">
    <property type="entry name" value="EGF_Lam"/>
    <property type="match status" value="1"/>
</dbReference>
<dbReference type="InterPro" id="IPR000242">
    <property type="entry name" value="PTP_cat"/>
</dbReference>
<dbReference type="Gene3D" id="2.170.300.10">
    <property type="entry name" value="Tie2 ligand-binding domain superfamily"/>
    <property type="match status" value="1"/>
</dbReference>
<dbReference type="SMART" id="SM00404">
    <property type="entry name" value="PTPc_motif"/>
    <property type="match status" value="2"/>
</dbReference>
<name>A0A8W8P535_MAGGI</name>
<dbReference type="CDD" id="cd00047">
    <property type="entry name" value="PTPc"/>
    <property type="match status" value="1"/>
</dbReference>
<feature type="domain" description="Tyrosine-protein phosphatase" evidence="7">
    <location>
        <begin position="666"/>
        <end position="923"/>
    </location>
</feature>
<feature type="domain" description="Tyrosine-protein phosphatase" evidence="7">
    <location>
        <begin position="383"/>
        <end position="637"/>
    </location>
</feature>
<evidence type="ECO:0000313" key="10">
    <source>
        <dbReference type="Proteomes" id="UP000005408"/>
    </source>
</evidence>
<organism evidence="9 10">
    <name type="scientific">Magallana gigas</name>
    <name type="common">Pacific oyster</name>
    <name type="synonym">Crassostrea gigas</name>
    <dbReference type="NCBI Taxonomy" id="29159"/>
    <lineage>
        <taxon>Eukaryota</taxon>
        <taxon>Metazoa</taxon>
        <taxon>Spiralia</taxon>
        <taxon>Lophotrochozoa</taxon>
        <taxon>Mollusca</taxon>
        <taxon>Bivalvia</taxon>
        <taxon>Autobranchia</taxon>
        <taxon>Pteriomorphia</taxon>
        <taxon>Ostreida</taxon>
        <taxon>Ostreoidea</taxon>
        <taxon>Ostreidae</taxon>
        <taxon>Magallana</taxon>
    </lineage>
</organism>
<feature type="domain" description="Tyrosine specific protein phosphatases" evidence="8">
    <location>
        <begin position="554"/>
        <end position="628"/>
    </location>
</feature>
<dbReference type="Proteomes" id="UP000005408">
    <property type="component" value="Unassembled WGS sequence"/>
</dbReference>
<dbReference type="PROSITE" id="PS00383">
    <property type="entry name" value="TYR_PHOSPHATASE_1"/>
    <property type="match status" value="1"/>
</dbReference>
<keyword evidence="6" id="KW-1133">Transmembrane helix</keyword>
<keyword evidence="6" id="KW-0812">Transmembrane</keyword>
<evidence type="ECO:0000256" key="2">
    <source>
        <dbReference type="ARBA" id="ARBA00013064"/>
    </source>
</evidence>
<evidence type="ECO:0000259" key="7">
    <source>
        <dbReference type="PROSITE" id="PS50055"/>
    </source>
</evidence>
<dbReference type="PROSITE" id="PS01248">
    <property type="entry name" value="EGF_LAM_1"/>
    <property type="match status" value="1"/>
</dbReference>
<dbReference type="InterPro" id="IPR050348">
    <property type="entry name" value="Protein-Tyr_Phosphatase"/>
</dbReference>
<dbReference type="SUPFAM" id="SSF52799">
    <property type="entry name" value="(Phosphotyrosine protein) phosphatases II"/>
    <property type="match status" value="2"/>
</dbReference>
<comment type="similarity">
    <text evidence="1">Belongs to the protein-tyrosine phosphatase family.</text>
</comment>
<dbReference type="InterPro" id="IPR002049">
    <property type="entry name" value="LE_dom"/>
</dbReference>
<dbReference type="PANTHER" id="PTHR19134:SF562">
    <property type="entry name" value="PROTEIN-TYROSINE-PHOSPHATASE"/>
    <property type="match status" value="1"/>
</dbReference>
<keyword evidence="3" id="KW-0378">Hydrolase</keyword>
<dbReference type="SMART" id="SM00181">
    <property type="entry name" value="EGF"/>
    <property type="match status" value="6"/>
</dbReference>
<reference evidence="9" key="1">
    <citation type="submission" date="2022-08" db="UniProtKB">
        <authorList>
            <consortium name="EnsemblMetazoa"/>
        </authorList>
    </citation>
    <scope>IDENTIFICATION</scope>
    <source>
        <strain evidence="9">05x7-T-G4-1.051#20</strain>
    </source>
</reference>
<evidence type="ECO:0000259" key="8">
    <source>
        <dbReference type="PROSITE" id="PS50056"/>
    </source>
</evidence>
<dbReference type="InterPro" id="IPR000387">
    <property type="entry name" value="Tyr_Pase_dom"/>
</dbReference>
<sequence>MDKLGCEVGRYGANCTSCMGCSTCDINHGCQCSPHCRTNSCDDSRHCTDGCKKGYWRQTCDTACSSHCIDNTCSPLDGKCTTGCQSGHWGDTCNSTCPPNCNDQTCSRDDGRCSSCKSNWTGDRCDDCDSKHYGPNCSSACSVNCTDNVCNNTGYCTNGCKVGTYGDMCQNQCSTCKANCDRISGQCIGECPTGKFGAYCKEMCDQLCSNGCRKSNGVCNSCDDKKYGDYCNKTCSSQCQSACDQQSGSCECISGWTGTTCNEALTADEFPVVTAVGAGVGGLLFVVVAVVIVVFVVIRKRHKDSKSASSVLYHKSAFDQDESKGYTNLGGITEAIEDPDEEPQIEKPEECVYYNNLSVAKDIPVSDLLNIITTKQAKENEGFLKEFKSLPYGERFPCEVSKSAENMPKNRFKTTFPYDHSRVVLESSKEFNSDYINANYIENMDGKREFIASQGPRVNTVVDHWRMIWQEHVNYIVMLTNLIEGPKVKCHQYWPEAGKEMDVDPFSLTLLEEKVYAYFVVRKMAVRKKKVTGSRTVVQFHYTHWPDHGTPDPLNLVDFLRQFRHKIKPSHQPILIHCSAGIGRTGTFIALDVLSRYGKVKGKVNIIEYVKAMRKDRMTMIQNVDQYVFLYHALYEFFRRSGQFVRKDDFLSEFANLNKAETKKQLSDEFNELTSLKPKYEAKDYKSGKKHQKLNASKSVLPVEKYLVYLTSHIAGRDTYYNAINVSSFTQAEELISAQFPVAGAAIDLVRLLIDEDCSFLVSLNPMSEVKELKDWVNDNIKTIKLDPYEITKHAQTEQSPDIRKTSLKIKGKEDDILGVEILECMSWSSSQTVPTDKSILINFIKQFCLDRRSHPDGRVAVLSKDGAVGCGVFCAVYNAVQQIQQDAEVDMFTIVRQLQVRRPEMISTVEEYELCYDAVHQFLASDSVYANT</sequence>
<feature type="transmembrane region" description="Helical" evidence="6">
    <location>
        <begin position="270"/>
        <end position="298"/>
    </location>
</feature>
<dbReference type="SMART" id="SM00194">
    <property type="entry name" value="PTPc"/>
    <property type="match status" value="2"/>
</dbReference>
<proteinExistence type="inferred from homology"/>
<evidence type="ECO:0000256" key="4">
    <source>
        <dbReference type="ARBA" id="ARBA00022912"/>
    </source>
</evidence>
<dbReference type="EnsemblMetazoa" id="G9168.1">
    <property type="protein sequence ID" value="G9168.1:cds"/>
    <property type="gene ID" value="G9168"/>
</dbReference>
<evidence type="ECO:0000256" key="1">
    <source>
        <dbReference type="ARBA" id="ARBA00009580"/>
    </source>
</evidence>
<keyword evidence="4" id="KW-0904">Protein phosphatase</keyword>
<evidence type="ECO:0000256" key="5">
    <source>
        <dbReference type="ARBA" id="ARBA00051722"/>
    </source>
</evidence>
<dbReference type="InterPro" id="IPR029021">
    <property type="entry name" value="Prot-tyrosine_phosphatase-like"/>
</dbReference>
<keyword evidence="10" id="KW-1185">Reference proteome</keyword>
<dbReference type="PROSITE" id="PS01186">
    <property type="entry name" value="EGF_2"/>
    <property type="match status" value="1"/>
</dbReference>
<protein>
    <recommendedName>
        <fullName evidence="2">protein-tyrosine-phosphatase</fullName>
        <ecNumber evidence="2">3.1.3.48</ecNumber>
    </recommendedName>
</protein>
<dbReference type="FunFam" id="3.90.190.10:FF:000102">
    <property type="entry name" value="Receptor-type tyrosine-protein phosphatase"/>
    <property type="match status" value="1"/>
</dbReference>
<keyword evidence="6" id="KW-0472">Membrane</keyword>
<dbReference type="InterPro" id="IPR003595">
    <property type="entry name" value="Tyr_Pase_cat"/>
</dbReference>
<accession>A0A8W8P535</accession>